<feature type="repeat" description="TPR" evidence="1">
    <location>
        <begin position="432"/>
        <end position="465"/>
    </location>
</feature>
<protein>
    <submittedName>
        <fullName evidence="3">Serine hydrolase</fullName>
    </submittedName>
</protein>
<dbReference type="Gene3D" id="3.40.710.10">
    <property type="entry name" value="DD-peptidase/beta-lactamase superfamily"/>
    <property type="match status" value="1"/>
</dbReference>
<keyword evidence="3" id="KW-0378">Hydrolase</keyword>
<feature type="domain" description="Beta-lactamase-related" evidence="2">
    <location>
        <begin position="16"/>
        <end position="337"/>
    </location>
</feature>
<dbReference type="OrthoDB" id="846150at2"/>
<dbReference type="Gene3D" id="1.25.40.10">
    <property type="entry name" value="Tetratricopeptide repeat domain"/>
    <property type="match status" value="1"/>
</dbReference>
<sequence length="479" mass="54083">MSNKHKQSVINNLDLIINDFVVKESVPGLAIGVVYNKETIYTKGFGVKNVDTKEPVNERSLFHMASVSKTFVSTGIMQLVEQGKLDLDAAVIEYIPYFQVQDDRYDRITIRQMLSHVSGIPDEDEFNWDKPQFDEEALERYVKSVGDRSLMWEPGTKYAYSNMAYEVLGDVIHKVSGKSFEQYMKDHILDVLGMDDSHFLKSSVSEEMLVTPHVLGIDEGYTSKVSDIFPYNRSHGPSSTLISNPIEMCRYALAHLHNGNLNGARILEAASYPTMWQSHVTTGMGGIFNEMCLGWYFGEYKGHRVFTHSGLDTGFRSNFIVMPDLGAAVVLMINSDYIGTQIMCTSIMDVLLGEEVPYTKQSLARFMAKTIINDGIAKAWESYHAIQSEGLEPYLLIEGEFNYVAYELMEAGRLNDAIDMLSISLAQYPASSNLHDSMGEMLLMRGNKQLALEHYKRSVELDPSHEEGVRMIEKLLSER</sequence>
<evidence type="ECO:0000313" key="4">
    <source>
        <dbReference type="Proteomes" id="UP000318102"/>
    </source>
</evidence>
<dbReference type="SMART" id="SM00028">
    <property type="entry name" value="TPR"/>
    <property type="match status" value="2"/>
</dbReference>
<evidence type="ECO:0000313" key="3">
    <source>
        <dbReference type="EMBL" id="TVX94368.1"/>
    </source>
</evidence>
<dbReference type="AlphaFoldDB" id="A0A559J3A0"/>
<dbReference type="PANTHER" id="PTHR46825:SF9">
    <property type="entry name" value="BETA-LACTAMASE-RELATED DOMAIN-CONTAINING PROTEIN"/>
    <property type="match status" value="1"/>
</dbReference>
<dbReference type="InterPro" id="IPR011990">
    <property type="entry name" value="TPR-like_helical_dom_sf"/>
</dbReference>
<gene>
    <name evidence="3" type="ORF">FPZ44_15690</name>
</gene>
<accession>A0A559J3A0</accession>
<dbReference type="EMBL" id="VNJK01000001">
    <property type="protein sequence ID" value="TVX94368.1"/>
    <property type="molecule type" value="Genomic_DNA"/>
</dbReference>
<organism evidence="3 4">
    <name type="scientific">Paenibacillus agilis</name>
    <dbReference type="NCBI Taxonomy" id="3020863"/>
    <lineage>
        <taxon>Bacteria</taxon>
        <taxon>Bacillati</taxon>
        <taxon>Bacillota</taxon>
        <taxon>Bacilli</taxon>
        <taxon>Bacillales</taxon>
        <taxon>Paenibacillaceae</taxon>
        <taxon>Paenibacillus</taxon>
    </lineage>
</organism>
<dbReference type="Proteomes" id="UP000318102">
    <property type="component" value="Unassembled WGS sequence"/>
</dbReference>
<dbReference type="InterPro" id="IPR050491">
    <property type="entry name" value="AmpC-like"/>
</dbReference>
<dbReference type="SUPFAM" id="SSF48452">
    <property type="entry name" value="TPR-like"/>
    <property type="match status" value="1"/>
</dbReference>
<evidence type="ECO:0000256" key="1">
    <source>
        <dbReference type="PROSITE-ProRule" id="PRU00339"/>
    </source>
</evidence>
<name>A0A559J3A0_9BACL</name>
<reference evidence="3 4" key="1">
    <citation type="submission" date="2019-07" db="EMBL/GenBank/DDBJ databases">
        <authorList>
            <person name="Kim J."/>
        </authorList>
    </citation>
    <scope>NUCLEOTIDE SEQUENCE [LARGE SCALE GENOMIC DNA]</scope>
    <source>
        <strain evidence="3 4">N4</strain>
    </source>
</reference>
<evidence type="ECO:0000259" key="2">
    <source>
        <dbReference type="Pfam" id="PF00144"/>
    </source>
</evidence>
<keyword evidence="4" id="KW-1185">Reference proteome</keyword>
<comment type="caution">
    <text evidence="3">The sequence shown here is derived from an EMBL/GenBank/DDBJ whole genome shotgun (WGS) entry which is preliminary data.</text>
</comment>
<proteinExistence type="predicted"/>
<keyword evidence="1" id="KW-0802">TPR repeat</keyword>
<dbReference type="GO" id="GO:0016787">
    <property type="term" value="F:hydrolase activity"/>
    <property type="evidence" value="ECO:0007669"/>
    <property type="project" value="UniProtKB-KW"/>
</dbReference>
<dbReference type="SUPFAM" id="SSF56601">
    <property type="entry name" value="beta-lactamase/transpeptidase-like"/>
    <property type="match status" value="1"/>
</dbReference>
<dbReference type="PROSITE" id="PS50005">
    <property type="entry name" value="TPR"/>
    <property type="match status" value="1"/>
</dbReference>
<dbReference type="Pfam" id="PF00144">
    <property type="entry name" value="Beta-lactamase"/>
    <property type="match status" value="1"/>
</dbReference>
<dbReference type="PANTHER" id="PTHR46825">
    <property type="entry name" value="D-ALANYL-D-ALANINE-CARBOXYPEPTIDASE/ENDOPEPTIDASE AMPH"/>
    <property type="match status" value="1"/>
</dbReference>
<dbReference type="InterPro" id="IPR001466">
    <property type="entry name" value="Beta-lactam-related"/>
</dbReference>
<dbReference type="InterPro" id="IPR019734">
    <property type="entry name" value="TPR_rpt"/>
</dbReference>
<dbReference type="InterPro" id="IPR012338">
    <property type="entry name" value="Beta-lactam/transpept-like"/>
</dbReference>
<dbReference type="RefSeq" id="WP_144991472.1">
    <property type="nucleotide sequence ID" value="NZ_VNJK01000001.1"/>
</dbReference>